<dbReference type="Pfam" id="PF12838">
    <property type="entry name" value="Fer4_7"/>
    <property type="match status" value="1"/>
</dbReference>
<feature type="domain" description="4Fe-4S" evidence="8">
    <location>
        <begin position="383"/>
        <end position="445"/>
    </location>
</feature>
<dbReference type="PROSITE" id="PS50883">
    <property type="entry name" value="EAL"/>
    <property type="match status" value="1"/>
</dbReference>
<dbReference type="SMART" id="SM00267">
    <property type="entry name" value="GGDEF"/>
    <property type="match status" value="1"/>
</dbReference>
<dbReference type="InterPro" id="IPR035919">
    <property type="entry name" value="EAL_sf"/>
</dbReference>
<dbReference type="RefSeq" id="WP_143593244.1">
    <property type="nucleotide sequence ID" value="NZ_FUWG01000008.1"/>
</dbReference>
<dbReference type="PANTHER" id="PTHR33121">
    <property type="entry name" value="CYCLIC DI-GMP PHOSPHODIESTERASE PDEF"/>
    <property type="match status" value="1"/>
</dbReference>
<dbReference type="Pfam" id="PF00563">
    <property type="entry name" value="EAL"/>
    <property type="match status" value="1"/>
</dbReference>
<dbReference type="PROSITE" id="PS50887">
    <property type="entry name" value="GGDEF"/>
    <property type="match status" value="1"/>
</dbReference>
<keyword evidence="4" id="KW-0411">Iron-sulfur</keyword>
<dbReference type="Pfam" id="PF00990">
    <property type="entry name" value="GGDEF"/>
    <property type="match status" value="1"/>
</dbReference>
<name>A0A1T4KQR9_TREPO</name>
<sequence>MARFNNGLIFTTDSCIGCNRCISECSAAGANVSIVKDGVARSYVNSTKCNHCGKCISVCTHGARKYLDDTELFFAELSSGRNISLLVDPSFFIIYGDKAPGILGYVKSLGVNHVYNVSFGAEISIWAQMNYLVSHQDEPAQKRAFISADCPAVVKSIELYYPELLDRLIPVKSPLLCTSTYIRTYLNDSTALAYLGPCVAAKDEVEDSSDSDKVQYNLTYLHFMEFLKDIDFSKFSAEAELEGSGIGKLISVRGAVINCLSSYFPREKLFFQYQGMNSRTMRMISIYTDKNYAGNVPLFVDIASCEFGCQEGPGVEKSEEPFSTVYAKFIEIYNRFLKNAGDIDDYKQNRERLNSRFQNLKPEDFSRTFTDRFMQSYKIPDATIEEIFSSMLKDTPEKRHVDCRSCGYNSCVDMAYAIAYGYNRKENCIHYMNEEMVHRLNTDSLTGIPNRNAFVRDVSRLIKQNPDKRYAICSGDINNFKVIDDIAGIETGDKVLCFIADTLKKAVGKNGCIAHFSGGNFAICFEYVSEYMRNIYGITYFDCRPLGVEMPVTMRFGIYVQHNSSESVQTMINYATISMDKNRSSQKNTFTIFTNEFREQMIHNAEITSQMEKAIDNNEFVLYFQPQYNSATKKIVGAESLCRWIKRNGTVISPKDFIPISENNGYIRVLDRIIWEKAFEMMSQWIERGINPVPISVNISRGSLESDTLIYVIEQLKNKYNVPADLIHFEITESAYSGEQDKLIERIEKIRELGFKIAMDDFGSGYSSLNILKDLPIDILKLDMGFMRRSKNTDKGQIVIESVVGLAKKLNFIIVAEGVETQEQADFLRETGCDIIQGYLYSKPVAEPQFLELIKNN</sequence>
<dbReference type="Gene3D" id="3.30.70.20">
    <property type="match status" value="1"/>
</dbReference>
<evidence type="ECO:0000256" key="4">
    <source>
        <dbReference type="ARBA" id="ARBA00023014"/>
    </source>
</evidence>
<dbReference type="Proteomes" id="UP000190423">
    <property type="component" value="Unassembled WGS sequence"/>
</dbReference>
<feature type="domain" description="4Fe-4S ferredoxin-type" evidence="7">
    <location>
        <begin position="40"/>
        <end position="69"/>
    </location>
</feature>
<dbReference type="InterPro" id="IPR009016">
    <property type="entry name" value="Fe_hydrogenase"/>
</dbReference>
<evidence type="ECO:0000256" key="1">
    <source>
        <dbReference type="ARBA" id="ARBA00022485"/>
    </source>
</evidence>
<feature type="domain" description="GGDEF" evidence="6">
    <location>
        <begin position="468"/>
        <end position="595"/>
    </location>
</feature>
<dbReference type="InterPro" id="IPR017896">
    <property type="entry name" value="4Fe4S_Fe-S-bd"/>
</dbReference>
<dbReference type="InterPro" id="IPR029787">
    <property type="entry name" value="Nucleotide_cyclase"/>
</dbReference>
<dbReference type="InterPro" id="IPR001633">
    <property type="entry name" value="EAL_dom"/>
</dbReference>
<evidence type="ECO:0000256" key="2">
    <source>
        <dbReference type="ARBA" id="ARBA00022723"/>
    </source>
</evidence>
<dbReference type="CDD" id="cd01949">
    <property type="entry name" value="GGDEF"/>
    <property type="match status" value="1"/>
</dbReference>
<dbReference type="SUPFAM" id="SSF55073">
    <property type="entry name" value="Nucleotide cyclase"/>
    <property type="match status" value="1"/>
</dbReference>
<dbReference type="InterPro" id="IPR050706">
    <property type="entry name" value="Cyclic-di-GMP_PDE-like"/>
</dbReference>
<evidence type="ECO:0000313" key="10">
    <source>
        <dbReference type="Proteomes" id="UP000190423"/>
    </source>
</evidence>
<dbReference type="Gene3D" id="3.40.950.10">
    <property type="entry name" value="Fe-only Hydrogenase (Larger Subunit), Chain L, domain 3"/>
    <property type="match status" value="1"/>
</dbReference>
<evidence type="ECO:0000259" key="6">
    <source>
        <dbReference type="PROSITE" id="PS50887"/>
    </source>
</evidence>
<dbReference type="Pfam" id="PF02906">
    <property type="entry name" value="Fe_hyd_lg_C"/>
    <property type="match status" value="1"/>
</dbReference>
<accession>A0A1T4KQR9</accession>
<evidence type="ECO:0000259" key="7">
    <source>
        <dbReference type="PROSITE" id="PS51379"/>
    </source>
</evidence>
<dbReference type="OrthoDB" id="366324at2"/>
<dbReference type="CDD" id="cd01948">
    <property type="entry name" value="EAL"/>
    <property type="match status" value="1"/>
</dbReference>
<keyword evidence="10" id="KW-1185">Reference proteome</keyword>
<evidence type="ECO:0000256" key="3">
    <source>
        <dbReference type="ARBA" id="ARBA00023004"/>
    </source>
</evidence>
<dbReference type="InterPro" id="IPR000160">
    <property type="entry name" value="GGDEF_dom"/>
</dbReference>
<evidence type="ECO:0000313" key="9">
    <source>
        <dbReference type="EMBL" id="SJZ44740.1"/>
    </source>
</evidence>
<dbReference type="SUPFAM" id="SSF54862">
    <property type="entry name" value="4Fe-4S ferredoxins"/>
    <property type="match status" value="1"/>
</dbReference>
<keyword evidence="2" id="KW-0479">Metal-binding</keyword>
<dbReference type="PROSITE" id="PS51656">
    <property type="entry name" value="4FE4S"/>
    <property type="match status" value="1"/>
</dbReference>
<gene>
    <name evidence="9" type="ORF">SAMN02745149_01284</name>
</gene>
<dbReference type="InterPro" id="IPR007202">
    <property type="entry name" value="4Fe-4S_dom"/>
</dbReference>
<dbReference type="EMBL" id="FUWG01000008">
    <property type="protein sequence ID" value="SJZ44740.1"/>
    <property type="molecule type" value="Genomic_DNA"/>
</dbReference>
<dbReference type="GO" id="GO:0046872">
    <property type="term" value="F:metal ion binding"/>
    <property type="evidence" value="ECO:0007669"/>
    <property type="project" value="UniProtKB-KW"/>
</dbReference>
<dbReference type="InterPro" id="IPR043128">
    <property type="entry name" value="Rev_trsase/Diguanyl_cyclase"/>
</dbReference>
<dbReference type="Gene3D" id="1.10.15.40">
    <property type="entry name" value="Electron transport complex subunit B, putative Fe-S cluster"/>
    <property type="match status" value="1"/>
</dbReference>
<dbReference type="Gene3D" id="3.30.70.270">
    <property type="match status" value="1"/>
</dbReference>
<dbReference type="PROSITE" id="PS51379">
    <property type="entry name" value="4FE4S_FER_2"/>
    <property type="match status" value="2"/>
</dbReference>
<dbReference type="STRING" id="261392.SAMN02745149_01284"/>
<keyword evidence="1" id="KW-0004">4Fe-4S</keyword>
<dbReference type="AlphaFoldDB" id="A0A1T4KQR9"/>
<protein>
    <submittedName>
        <fullName evidence="9">Diguanylate cyclase (GGDEF) domain-containing protein</fullName>
    </submittedName>
</protein>
<dbReference type="GeneID" id="78316584"/>
<dbReference type="GO" id="GO:0071111">
    <property type="term" value="F:cyclic-guanylate-specific phosphodiesterase activity"/>
    <property type="evidence" value="ECO:0007669"/>
    <property type="project" value="InterPro"/>
</dbReference>
<organism evidence="9 10">
    <name type="scientific">Treponema porcinum</name>
    <dbReference type="NCBI Taxonomy" id="261392"/>
    <lineage>
        <taxon>Bacteria</taxon>
        <taxon>Pseudomonadati</taxon>
        <taxon>Spirochaetota</taxon>
        <taxon>Spirochaetia</taxon>
        <taxon>Spirochaetales</taxon>
        <taxon>Treponemataceae</taxon>
        <taxon>Treponema</taxon>
    </lineage>
</organism>
<dbReference type="SMART" id="SM00052">
    <property type="entry name" value="EAL"/>
    <property type="match status" value="1"/>
</dbReference>
<feature type="domain" description="EAL" evidence="5">
    <location>
        <begin position="604"/>
        <end position="857"/>
    </location>
</feature>
<evidence type="ECO:0000259" key="5">
    <source>
        <dbReference type="PROSITE" id="PS50883"/>
    </source>
</evidence>
<dbReference type="InterPro" id="IPR004108">
    <property type="entry name" value="Fe_hydrogenase_lsu_C"/>
</dbReference>
<dbReference type="NCBIfam" id="TIGR00254">
    <property type="entry name" value="GGDEF"/>
    <property type="match status" value="1"/>
</dbReference>
<dbReference type="SUPFAM" id="SSF53920">
    <property type="entry name" value="Fe-only hydrogenase"/>
    <property type="match status" value="1"/>
</dbReference>
<reference evidence="9 10" key="1">
    <citation type="submission" date="2017-02" db="EMBL/GenBank/DDBJ databases">
        <authorList>
            <person name="Peterson S.W."/>
        </authorList>
    </citation>
    <scope>NUCLEOTIDE SEQUENCE [LARGE SCALE GENOMIC DNA]</scope>
    <source>
        <strain evidence="9 10">ATCC BAA-908</strain>
    </source>
</reference>
<dbReference type="Gene3D" id="3.20.20.450">
    <property type="entry name" value="EAL domain"/>
    <property type="match status" value="1"/>
</dbReference>
<evidence type="ECO:0000259" key="8">
    <source>
        <dbReference type="PROSITE" id="PS51656"/>
    </source>
</evidence>
<proteinExistence type="predicted"/>
<feature type="domain" description="4Fe-4S ferredoxin-type" evidence="7">
    <location>
        <begin position="6"/>
        <end position="37"/>
    </location>
</feature>
<dbReference type="SUPFAM" id="SSF141868">
    <property type="entry name" value="EAL domain-like"/>
    <property type="match status" value="1"/>
</dbReference>
<dbReference type="PANTHER" id="PTHR33121:SF70">
    <property type="entry name" value="SIGNALING PROTEIN YKOW"/>
    <property type="match status" value="1"/>
</dbReference>
<dbReference type="GO" id="GO:0051539">
    <property type="term" value="F:4 iron, 4 sulfur cluster binding"/>
    <property type="evidence" value="ECO:0007669"/>
    <property type="project" value="UniProtKB-KW"/>
</dbReference>
<keyword evidence="3" id="KW-0408">Iron</keyword>